<dbReference type="PANTHER" id="PTHR10773:SF19">
    <property type="match status" value="1"/>
</dbReference>
<dbReference type="GO" id="GO:0008270">
    <property type="term" value="F:zinc ion binding"/>
    <property type="evidence" value="ECO:0007669"/>
    <property type="project" value="UniProtKB-KW"/>
</dbReference>
<sequence length="852" mass="97022">MSCFECKQTGHIASQCPNGNEIDPTSSSNTSPPKENTPTETNKATPQPSMDTNTSNHETEPANSELNQNKRNITEILTPTEFTKLNCKKKLNCIMERQNAHSRGKKILGLLGIKLIKDHSNTANWKIASDSSVIRDVIEAIISNVEANINKGEFKEVGLDLSAAEMEVDIAEEIVSQRNDLEPEKQEQCLEKCIISPSETPEFPQAEEKMLTENEEESNSEPNPFSDDSIVDPNYEADDVTTTTDSDSEQEAPPPPPQKDEEVANAIKKKSRKRKKDPHEWKRNKTKLLRNTGQAYVTLNKHKPDDKKIRVCKVFFISTLGITTRCIRSVIAKRKEGNFEDKRGKHGNQQQIPDAKNDIRAHISSIPKIESHYTRAHSEKGYIEGGKSITDLYRDYKSLCEQDGKSVASLTTYRDIFNYEFNLAFFVPKKDQCQKCVAYENADVDERKEMEDDYSIHQREKTLSRKEKEADKEKCCANYHVSCFDLQATLPTPKGDVSSFYYKSKLSTYNFTVCGLTQKGQGPVTCFMWHEGQGKRGANEIGSCLIKYLQEQGESYDGNDLDIVFYSDNCSGQQKNKFILAAYFYAVAKYNIKSITHKYLVTGHTQNEGDNVHSVIEKNIKRSLKSGPIYTPDHYVMLVKSAKKTGAPYKVIEMSYDDFFDLKKLTTQTSFNFYKDSSGDIVKFNSACVFKVEKDAPDVFFYKTSFSQTDYKSVSIRQRNNTRTGADFDSFKTVDLERAYKNIIPIPKKKFDDLMDLLKNNVVVLFTPRSTPTAASDLENSQLATTTSIENEKPRENPCSGRKRKLAPRGKENVPKITKSDTLQQIRRDKNERHKEKMIFEREKSEKIYQLH</sequence>
<dbReference type="InterPro" id="IPR057191">
    <property type="entry name" value="DUF7869"/>
</dbReference>
<keyword evidence="1" id="KW-0863">Zinc-finger</keyword>
<accession>A0A9N9QSZ0</accession>
<keyword evidence="1" id="KW-0862">Zinc</keyword>
<feature type="region of interest" description="Disordered" evidence="2">
    <location>
        <begin position="775"/>
        <end position="852"/>
    </location>
</feature>
<evidence type="ECO:0000313" key="4">
    <source>
        <dbReference type="EMBL" id="CAG9773273.1"/>
    </source>
</evidence>
<dbReference type="OrthoDB" id="434783at2759"/>
<dbReference type="GO" id="GO:0003676">
    <property type="term" value="F:nucleic acid binding"/>
    <property type="evidence" value="ECO:0007669"/>
    <property type="project" value="InterPro"/>
</dbReference>
<keyword evidence="5" id="KW-1185">Reference proteome</keyword>
<dbReference type="InterPro" id="IPR001878">
    <property type="entry name" value="Znf_CCHC"/>
</dbReference>
<dbReference type="PROSITE" id="PS50158">
    <property type="entry name" value="ZF_CCHC"/>
    <property type="match status" value="1"/>
</dbReference>
<reference evidence="4" key="1">
    <citation type="submission" date="2022-01" db="EMBL/GenBank/DDBJ databases">
        <authorList>
            <person name="King R."/>
        </authorList>
    </citation>
    <scope>NUCLEOTIDE SEQUENCE</scope>
</reference>
<dbReference type="PANTHER" id="PTHR10773">
    <property type="entry name" value="DNA-DIRECTED RNA POLYMERASES I, II, AND III SUBUNIT RPABC2"/>
    <property type="match status" value="1"/>
</dbReference>
<feature type="region of interest" description="Disordered" evidence="2">
    <location>
        <begin position="14"/>
        <end position="71"/>
    </location>
</feature>
<name>A0A9N9QSZ0_9CUCU</name>
<feature type="compositionally biased region" description="Basic residues" evidence="2">
    <location>
        <begin position="267"/>
        <end position="276"/>
    </location>
</feature>
<organism evidence="4 5">
    <name type="scientific">Ceutorhynchus assimilis</name>
    <name type="common">cabbage seed weevil</name>
    <dbReference type="NCBI Taxonomy" id="467358"/>
    <lineage>
        <taxon>Eukaryota</taxon>
        <taxon>Metazoa</taxon>
        <taxon>Ecdysozoa</taxon>
        <taxon>Arthropoda</taxon>
        <taxon>Hexapoda</taxon>
        <taxon>Insecta</taxon>
        <taxon>Pterygota</taxon>
        <taxon>Neoptera</taxon>
        <taxon>Endopterygota</taxon>
        <taxon>Coleoptera</taxon>
        <taxon>Polyphaga</taxon>
        <taxon>Cucujiformia</taxon>
        <taxon>Curculionidae</taxon>
        <taxon>Ceutorhynchinae</taxon>
        <taxon>Ceutorhynchus</taxon>
    </lineage>
</organism>
<feature type="domain" description="CCHC-type" evidence="3">
    <location>
        <begin position="3"/>
        <end position="18"/>
    </location>
</feature>
<dbReference type="Pfam" id="PF00098">
    <property type="entry name" value="zf-CCHC"/>
    <property type="match status" value="1"/>
</dbReference>
<gene>
    <name evidence="4" type="ORF">CEUTPL_LOCUS13670</name>
</gene>
<evidence type="ECO:0000259" key="3">
    <source>
        <dbReference type="PROSITE" id="PS50158"/>
    </source>
</evidence>
<feature type="compositionally biased region" description="Polar residues" evidence="2">
    <location>
        <begin position="775"/>
        <end position="789"/>
    </location>
</feature>
<dbReference type="AlphaFoldDB" id="A0A9N9QSZ0"/>
<proteinExistence type="predicted"/>
<evidence type="ECO:0000256" key="2">
    <source>
        <dbReference type="SAM" id="MobiDB-lite"/>
    </source>
</evidence>
<keyword evidence="1" id="KW-0479">Metal-binding</keyword>
<feature type="compositionally biased region" description="Basic and acidic residues" evidence="2">
    <location>
        <begin position="826"/>
        <end position="852"/>
    </location>
</feature>
<feature type="region of interest" description="Disordered" evidence="2">
    <location>
        <begin position="195"/>
        <end position="286"/>
    </location>
</feature>
<dbReference type="SUPFAM" id="SSF57756">
    <property type="entry name" value="Retrovirus zinc finger-like domains"/>
    <property type="match status" value="1"/>
</dbReference>
<evidence type="ECO:0000256" key="1">
    <source>
        <dbReference type="PROSITE-ProRule" id="PRU00047"/>
    </source>
</evidence>
<dbReference type="EMBL" id="OU892285">
    <property type="protein sequence ID" value="CAG9773273.1"/>
    <property type="molecule type" value="Genomic_DNA"/>
</dbReference>
<dbReference type="SMART" id="SM00343">
    <property type="entry name" value="ZnF_C2HC"/>
    <property type="match status" value="1"/>
</dbReference>
<evidence type="ECO:0000313" key="5">
    <source>
        <dbReference type="Proteomes" id="UP001152799"/>
    </source>
</evidence>
<dbReference type="InterPro" id="IPR036875">
    <property type="entry name" value="Znf_CCHC_sf"/>
</dbReference>
<dbReference type="Pfam" id="PF25273">
    <property type="entry name" value="DUF7869"/>
    <property type="match status" value="1"/>
</dbReference>
<dbReference type="Gene3D" id="4.10.60.10">
    <property type="entry name" value="Zinc finger, CCHC-type"/>
    <property type="match status" value="1"/>
</dbReference>
<protein>
    <recommendedName>
        <fullName evidence="3">CCHC-type domain-containing protein</fullName>
    </recommendedName>
</protein>
<dbReference type="Proteomes" id="UP001152799">
    <property type="component" value="Chromosome 9"/>
</dbReference>